<dbReference type="RefSeq" id="WP_049685935.1">
    <property type="nucleotide sequence ID" value="NZ_CP009170.1"/>
</dbReference>
<evidence type="ECO:0000313" key="2">
    <source>
        <dbReference type="EMBL" id="AIS53344.1"/>
    </source>
</evidence>
<name>A0A097AU51_THEKI</name>
<reference evidence="3" key="1">
    <citation type="journal article" date="2015" name="Genome Announc.">
        <title>Whole-Genome Sequences of 80 Environmental and Clinical Isolates of Burkholderia pseudomallei.</title>
        <authorList>
            <person name="Johnson S.L."/>
            <person name="Baker A.L."/>
            <person name="Chain P.S."/>
            <person name="Currie B.J."/>
            <person name="Daligault H.E."/>
            <person name="Davenport K.W."/>
            <person name="Davis C.B."/>
            <person name="Inglis T.J."/>
            <person name="Kaestli M."/>
            <person name="Koren S."/>
            <person name="Mayo M."/>
            <person name="Merritt A.J."/>
            <person name="Price E.P."/>
            <person name="Sarovich D.S."/>
            <person name="Warner J."/>
            <person name="Rosovitz M.J."/>
        </authorList>
    </citation>
    <scope>NUCLEOTIDE SEQUENCE [LARGE SCALE GENOMIC DNA]</scope>
    <source>
        <strain evidence="3">DSM 2030</strain>
    </source>
</reference>
<proteinExistence type="predicted"/>
<evidence type="ECO:0000256" key="1">
    <source>
        <dbReference type="SAM" id="Phobius"/>
    </source>
</evidence>
<keyword evidence="1" id="KW-0472">Membrane</keyword>
<keyword evidence="1" id="KW-1133">Transmembrane helix</keyword>
<sequence>MKKLNLLVIVIGSLIATTASLSDRISKAIGVREDIVIYFDILLFLFAIFLLVLNKRQDKRD</sequence>
<dbReference type="Proteomes" id="UP000029669">
    <property type="component" value="Chromosome"/>
</dbReference>
<dbReference type="HOGENOM" id="CLU_2921278_0_0_9"/>
<dbReference type="AlphaFoldDB" id="A0A097AU51"/>
<dbReference type="EMBL" id="CP009170">
    <property type="protein sequence ID" value="AIS53344.1"/>
    <property type="molecule type" value="Genomic_DNA"/>
</dbReference>
<protein>
    <submittedName>
        <fullName evidence="2">Uncharacterized protein</fullName>
    </submittedName>
</protein>
<gene>
    <name evidence="2" type="ORF">TKV_c22150</name>
</gene>
<evidence type="ECO:0000313" key="3">
    <source>
        <dbReference type="Proteomes" id="UP000029669"/>
    </source>
</evidence>
<accession>A0A097AU51</accession>
<feature type="transmembrane region" description="Helical" evidence="1">
    <location>
        <begin position="35"/>
        <end position="53"/>
    </location>
</feature>
<organism evidence="2 3">
    <name type="scientific">Thermoanaerobacter kivui</name>
    <name type="common">Acetogenium kivui</name>
    <dbReference type="NCBI Taxonomy" id="2325"/>
    <lineage>
        <taxon>Bacteria</taxon>
        <taxon>Bacillati</taxon>
        <taxon>Bacillota</taxon>
        <taxon>Clostridia</taxon>
        <taxon>Thermoanaerobacterales</taxon>
        <taxon>Thermoanaerobacteraceae</taxon>
        <taxon>Thermoanaerobacter</taxon>
    </lineage>
</organism>
<keyword evidence="1" id="KW-0812">Transmembrane</keyword>
<dbReference type="KEGG" id="tki:TKV_c22150"/>
<keyword evidence="3" id="KW-1185">Reference proteome</keyword>
<dbReference type="OrthoDB" id="9916881at2"/>